<evidence type="ECO:0000256" key="1">
    <source>
        <dbReference type="SAM" id="Phobius"/>
    </source>
</evidence>
<proteinExistence type="predicted"/>
<keyword evidence="1" id="KW-0812">Transmembrane</keyword>
<reference evidence="2" key="1">
    <citation type="submission" date="2023-12" db="EMBL/GenBank/DDBJ databases">
        <title>Dolosigranulum savutii sp. nov. isolated from human upper respiratory samples collected in Botswana.</title>
        <authorList>
            <person name="Kelly M.S."/>
        </authorList>
    </citation>
    <scope>NUCLEOTIDE SEQUENCE</scope>
    <source>
        <strain evidence="2">MSK294</strain>
    </source>
</reference>
<protein>
    <submittedName>
        <fullName evidence="2">Uncharacterized protein</fullName>
    </submittedName>
</protein>
<feature type="transmembrane region" description="Helical" evidence="1">
    <location>
        <begin position="7"/>
        <end position="26"/>
    </location>
</feature>
<accession>A0AB74TV17</accession>
<gene>
    <name evidence="2" type="ORF">VUQ06_03580</name>
</gene>
<organism evidence="2">
    <name type="scientific">Dolosigranulum savutiense</name>
    <dbReference type="NCBI Taxonomy" id="3110288"/>
    <lineage>
        <taxon>Bacteria</taxon>
        <taxon>Bacillati</taxon>
        <taxon>Bacillota</taxon>
        <taxon>Bacilli</taxon>
        <taxon>Lactobacillales</taxon>
        <taxon>Carnobacteriaceae</taxon>
        <taxon>Dolosigranulum</taxon>
    </lineage>
</organism>
<dbReference type="AlphaFoldDB" id="A0AB74TV17"/>
<name>A0AB74TV17_9LACT</name>
<dbReference type="KEGG" id="dst:VUQ06_03580"/>
<dbReference type="EMBL" id="CP142435">
    <property type="protein sequence ID" value="XBC50311.1"/>
    <property type="molecule type" value="Genomic_DNA"/>
</dbReference>
<feature type="transmembrane region" description="Helical" evidence="1">
    <location>
        <begin position="32"/>
        <end position="51"/>
    </location>
</feature>
<keyword evidence="1" id="KW-0472">Membrane</keyword>
<sequence>MSKKKNILLQIILSLSIISLVIDLFVNENKSHIFVMIASILISLVITQLYLERKEMDRIKEESKEER</sequence>
<dbReference type="RefSeq" id="WP_111974127.1">
    <property type="nucleotide sequence ID" value="NZ_CP142435.1"/>
</dbReference>
<keyword evidence="1" id="KW-1133">Transmembrane helix</keyword>
<evidence type="ECO:0000313" key="2">
    <source>
        <dbReference type="EMBL" id="XBC50311.1"/>
    </source>
</evidence>